<evidence type="ECO:0000256" key="1">
    <source>
        <dbReference type="SAM" id="MobiDB-lite"/>
    </source>
</evidence>
<evidence type="ECO:0000256" key="2">
    <source>
        <dbReference type="SAM" id="Phobius"/>
    </source>
</evidence>
<comment type="caution">
    <text evidence="3">The sequence shown here is derived from an EMBL/GenBank/DDBJ whole genome shotgun (WGS) entry which is preliminary data.</text>
</comment>
<reference evidence="3 4" key="1">
    <citation type="submission" date="2021-05" db="EMBL/GenBank/DDBJ databases">
        <title>The draft genome of Geobacter pelophilus DSM 12255.</title>
        <authorList>
            <person name="Xu Z."/>
            <person name="Masuda Y."/>
            <person name="Itoh H."/>
            <person name="Senoo K."/>
        </authorList>
    </citation>
    <scope>NUCLEOTIDE SEQUENCE [LARGE SCALE GENOMIC DNA]</scope>
    <source>
        <strain evidence="3 4">DSM 12255</strain>
    </source>
</reference>
<dbReference type="Proteomes" id="UP000811899">
    <property type="component" value="Unassembled WGS sequence"/>
</dbReference>
<feature type="region of interest" description="Disordered" evidence="1">
    <location>
        <begin position="45"/>
        <end position="75"/>
    </location>
</feature>
<keyword evidence="2" id="KW-1133">Transmembrane helix</keyword>
<organism evidence="3 4">
    <name type="scientific">Geoanaerobacter pelophilus</name>
    <dbReference type="NCBI Taxonomy" id="60036"/>
    <lineage>
        <taxon>Bacteria</taxon>
        <taxon>Pseudomonadati</taxon>
        <taxon>Thermodesulfobacteriota</taxon>
        <taxon>Desulfuromonadia</taxon>
        <taxon>Geobacterales</taxon>
        <taxon>Geobacteraceae</taxon>
        <taxon>Geoanaerobacter</taxon>
    </lineage>
</organism>
<accession>A0AAW4L413</accession>
<evidence type="ECO:0000313" key="4">
    <source>
        <dbReference type="Proteomes" id="UP000811899"/>
    </source>
</evidence>
<proteinExistence type="predicted"/>
<feature type="transmembrane region" description="Helical" evidence="2">
    <location>
        <begin position="12"/>
        <end position="32"/>
    </location>
</feature>
<keyword evidence="2" id="KW-0812">Transmembrane</keyword>
<evidence type="ECO:0000313" key="3">
    <source>
        <dbReference type="EMBL" id="MBT0663683.1"/>
    </source>
</evidence>
<dbReference type="EMBL" id="JAHCVJ010000001">
    <property type="protein sequence ID" value="MBT0663683.1"/>
    <property type="molecule type" value="Genomic_DNA"/>
</dbReference>
<protein>
    <submittedName>
        <fullName evidence="3">Uncharacterized protein</fullName>
    </submittedName>
</protein>
<sequence>MTSEVVVEGFMALAAFFCISYPIAQGLIMYSAHEDRKAVDQMLKEQKKRAEANAQQLAQLKGYPPPAKDKAAVSGAVEETLTDEQRELGRKLIAAAKSAGH</sequence>
<keyword evidence="4" id="KW-1185">Reference proteome</keyword>
<keyword evidence="2" id="KW-0472">Membrane</keyword>
<dbReference type="AlphaFoldDB" id="A0AAW4L413"/>
<gene>
    <name evidence="3" type="ORF">KI809_05145</name>
</gene>
<name>A0AAW4L413_9BACT</name>